<evidence type="ECO:0000313" key="1">
    <source>
        <dbReference type="EMBL" id="CAG8743491.1"/>
    </source>
</evidence>
<keyword evidence="2" id="KW-1185">Reference proteome</keyword>
<gene>
    <name evidence="1" type="ORF">RPERSI_LOCUS13402</name>
</gene>
<comment type="caution">
    <text evidence="1">The sequence shown here is derived from an EMBL/GenBank/DDBJ whole genome shotgun (WGS) entry which is preliminary data.</text>
</comment>
<accession>A0ACA9QD56</accession>
<proteinExistence type="predicted"/>
<dbReference type="EMBL" id="CAJVQC010029737">
    <property type="protein sequence ID" value="CAG8743491.1"/>
    <property type="molecule type" value="Genomic_DNA"/>
</dbReference>
<evidence type="ECO:0000313" key="2">
    <source>
        <dbReference type="Proteomes" id="UP000789920"/>
    </source>
</evidence>
<dbReference type="Proteomes" id="UP000789920">
    <property type="component" value="Unassembled WGS sequence"/>
</dbReference>
<organism evidence="1 2">
    <name type="scientific">Racocetra persica</name>
    <dbReference type="NCBI Taxonomy" id="160502"/>
    <lineage>
        <taxon>Eukaryota</taxon>
        <taxon>Fungi</taxon>
        <taxon>Fungi incertae sedis</taxon>
        <taxon>Mucoromycota</taxon>
        <taxon>Glomeromycotina</taxon>
        <taxon>Glomeromycetes</taxon>
        <taxon>Diversisporales</taxon>
        <taxon>Gigasporaceae</taxon>
        <taxon>Racocetra</taxon>
    </lineage>
</organism>
<name>A0ACA9QD56_9GLOM</name>
<protein>
    <submittedName>
        <fullName evidence="1">13097_t:CDS:1</fullName>
    </submittedName>
</protein>
<sequence>MESTISKKNEMELRHFNEDYKHFSLVRNFHLADFITLANGLCGMLFDLLDGKVARWRNSSSILGQELDSLADL</sequence>
<feature type="non-terminal residue" evidence="1">
    <location>
        <position position="73"/>
    </location>
</feature>
<reference evidence="1" key="1">
    <citation type="submission" date="2021-06" db="EMBL/GenBank/DDBJ databases">
        <authorList>
            <person name="Kallberg Y."/>
            <person name="Tangrot J."/>
            <person name="Rosling A."/>
        </authorList>
    </citation>
    <scope>NUCLEOTIDE SEQUENCE</scope>
    <source>
        <strain evidence="1">MA461A</strain>
    </source>
</reference>